<dbReference type="GO" id="GO:0046872">
    <property type="term" value="F:metal ion binding"/>
    <property type="evidence" value="ECO:0007669"/>
    <property type="project" value="UniProtKB-KW"/>
</dbReference>
<evidence type="ECO:0000256" key="1">
    <source>
        <dbReference type="ARBA" id="ARBA00001946"/>
    </source>
</evidence>
<gene>
    <name evidence="11" type="primary">ndk</name>
    <name evidence="16" type="ORF">J120_05135</name>
</gene>
<evidence type="ECO:0000256" key="8">
    <source>
        <dbReference type="ARBA" id="ARBA00022840"/>
    </source>
</evidence>
<dbReference type="InterPro" id="IPR001564">
    <property type="entry name" value="Nucleoside_diP_kinase"/>
</dbReference>
<dbReference type="EC" id="2.7.4.6" evidence="11 14"/>
<dbReference type="Gene3D" id="3.30.70.141">
    <property type="entry name" value="Nucleoside diphosphate kinase-like domain"/>
    <property type="match status" value="1"/>
</dbReference>
<dbReference type="GO" id="GO:0006241">
    <property type="term" value="P:CTP biosynthetic process"/>
    <property type="evidence" value="ECO:0007669"/>
    <property type="project" value="UniProtKB-UniRule"/>
</dbReference>
<evidence type="ECO:0000256" key="6">
    <source>
        <dbReference type="ARBA" id="ARBA00022741"/>
    </source>
</evidence>
<dbReference type="PROSITE" id="PS00469">
    <property type="entry name" value="NDPK"/>
    <property type="match status" value="1"/>
</dbReference>
<feature type="binding site" evidence="11 12">
    <location>
        <position position="57"/>
    </location>
    <ligand>
        <name>ATP</name>
        <dbReference type="ChEBI" id="CHEBI:30616"/>
    </ligand>
</feature>
<dbReference type="EMBL" id="ARQD01000007">
    <property type="protein sequence ID" value="KIX84880.1"/>
    <property type="molecule type" value="Genomic_DNA"/>
</dbReference>
<comment type="catalytic activity">
    <reaction evidence="11">
        <text>a ribonucleoside 5'-diphosphate + ATP = a ribonucleoside 5'-triphosphate + ADP</text>
        <dbReference type="Rhea" id="RHEA:18113"/>
        <dbReference type="ChEBI" id="CHEBI:30616"/>
        <dbReference type="ChEBI" id="CHEBI:57930"/>
        <dbReference type="ChEBI" id="CHEBI:61557"/>
        <dbReference type="ChEBI" id="CHEBI:456216"/>
        <dbReference type="EC" id="2.7.4.6"/>
    </reaction>
</comment>
<dbReference type="PRINTS" id="PR01243">
    <property type="entry name" value="NUCDPKINASE"/>
</dbReference>
<dbReference type="SMART" id="SM00562">
    <property type="entry name" value="NDK"/>
    <property type="match status" value="1"/>
</dbReference>
<feature type="binding site" evidence="11 12">
    <location>
        <position position="102"/>
    </location>
    <ligand>
        <name>ATP</name>
        <dbReference type="ChEBI" id="CHEBI:30616"/>
    </ligand>
</feature>
<protein>
    <recommendedName>
        <fullName evidence="11 14">Nucleoside diphosphate kinase</fullName>
        <shortName evidence="11">NDK</shortName>
        <shortName evidence="11">NDP kinase</shortName>
        <ecNumber evidence="11 14">2.7.4.6</ecNumber>
    </recommendedName>
    <alternativeName>
        <fullName evidence="11">Nucleoside-2-P kinase</fullName>
    </alternativeName>
</protein>
<dbReference type="InterPro" id="IPR036850">
    <property type="entry name" value="NDK-like_dom_sf"/>
</dbReference>
<dbReference type="GO" id="GO:0006228">
    <property type="term" value="P:UTP biosynthetic process"/>
    <property type="evidence" value="ECO:0007669"/>
    <property type="project" value="UniProtKB-UniRule"/>
</dbReference>
<dbReference type="Pfam" id="PF00334">
    <property type="entry name" value="NDK"/>
    <property type="match status" value="1"/>
</dbReference>
<dbReference type="InterPro" id="IPR034907">
    <property type="entry name" value="NDK-like_dom"/>
</dbReference>
<evidence type="ECO:0000313" key="16">
    <source>
        <dbReference type="EMBL" id="KIX84880.1"/>
    </source>
</evidence>
<dbReference type="STRING" id="1306947.J120_05135"/>
<evidence type="ECO:0000256" key="5">
    <source>
        <dbReference type="ARBA" id="ARBA00022723"/>
    </source>
</evidence>
<keyword evidence="3 11" id="KW-0963">Cytoplasm</keyword>
<comment type="function">
    <text evidence="11">Major role in the synthesis of nucleoside triphosphates other than ATP. The ATP gamma phosphate is transferred to the NDP beta phosphate via a ping-pong mechanism, using a phosphorylated active-site intermediate.</text>
</comment>
<dbReference type="PANTHER" id="PTHR46161:SF3">
    <property type="entry name" value="NUCLEOSIDE DIPHOSPHATE KINASE DDB_G0292928-RELATED"/>
    <property type="match status" value="1"/>
</dbReference>
<evidence type="ECO:0000259" key="15">
    <source>
        <dbReference type="SMART" id="SM00562"/>
    </source>
</evidence>
<dbReference type="SUPFAM" id="SSF54919">
    <property type="entry name" value="Nucleoside diphosphate kinase, NDK"/>
    <property type="match status" value="1"/>
</dbReference>
<keyword evidence="17" id="KW-1185">Reference proteome</keyword>
<keyword evidence="11" id="KW-0597">Phosphoprotein</keyword>
<evidence type="ECO:0000256" key="7">
    <source>
        <dbReference type="ARBA" id="ARBA00022777"/>
    </source>
</evidence>
<evidence type="ECO:0000256" key="2">
    <source>
        <dbReference type="ARBA" id="ARBA00008142"/>
    </source>
</evidence>
<evidence type="ECO:0000256" key="3">
    <source>
        <dbReference type="ARBA" id="ARBA00022490"/>
    </source>
</evidence>
<proteinExistence type="inferred from homology"/>
<feature type="binding site" evidence="11 12">
    <location>
        <position position="91"/>
    </location>
    <ligand>
        <name>ATP</name>
        <dbReference type="ChEBI" id="CHEBI:30616"/>
    </ligand>
</feature>
<dbReference type="Proteomes" id="UP000032214">
    <property type="component" value="Unassembled WGS sequence"/>
</dbReference>
<keyword evidence="5 11" id="KW-0479">Metal-binding</keyword>
<feature type="binding site" evidence="11 12">
    <location>
        <position position="9"/>
    </location>
    <ligand>
        <name>ATP</name>
        <dbReference type="ChEBI" id="CHEBI:30616"/>
    </ligand>
</feature>
<dbReference type="InterPro" id="IPR023005">
    <property type="entry name" value="Nucleoside_diP_kinase_AS"/>
</dbReference>
<dbReference type="HAMAP" id="MF_00451">
    <property type="entry name" value="NDP_kinase"/>
    <property type="match status" value="1"/>
</dbReference>
<dbReference type="FunFam" id="3.30.70.141:FF:000039">
    <property type="entry name" value="Nucleoside diphosphate kinase B"/>
    <property type="match status" value="1"/>
</dbReference>
<evidence type="ECO:0000256" key="12">
    <source>
        <dbReference type="PROSITE-ProRule" id="PRU00706"/>
    </source>
</evidence>
<name>A0A0D2I0X5_9BACT</name>
<dbReference type="PROSITE" id="PS51374">
    <property type="entry name" value="NDPK_LIKE"/>
    <property type="match status" value="1"/>
</dbReference>
<dbReference type="AlphaFoldDB" id="A0A0D2I0X5"/>
<evidence type="ECO:0000313" key="17">
    <source>
        <dbReference type="Proteomes" id="UP000032214"/>
    </source>
</evidence>
<dbReference type="GO" id="GO:0004550">
    <property type="term" value="F:nucleoside diphosphate kinase activity"/>
    <property type="evidence" value="ECO:0007669"/>
    <property type="project" value="UniProtKB-UniRule"/>
</dbReference>
<evidence type="ECO:0000256" key="10">
    <source>
        <dbReference type="ARBA" id="ARBA00023080"/>
    </source>
</evidence>
<evidence type="ECO:0000256" key="4">
    <source>
        <dbReference type="ARBA" id="ARBA00022679"/>
    </source>
</evidence>
<dbReference type="eggNOG" id="COG0105">
    <property type="taxonomic scope" value="Bacteria"/>
</dbReference>
<keyword evidence="8 11" id="KW-0067">ATP-binding</keyword>
<comment type="similarity">
    <text evidence="2 11 12 13">Belongs to the NDK family.</text>
</comment>
<keyword evidence="10 11" id="KW-0546">Nucleotide metabolism</keyword>
<reference evidence="16 17" key="1">
    <citation type="journal article" date="2013" name="Proc. Natl. Acad. Sci. U.S.A.">
        <title>Candidate phylum TM6 genome recovered from a hospital sink biofilm provides genomic insights into this uncultivated phylum.</title>
        <authorList>
            <person name="McLean J.S."/>
            <person name="Lombardo M.J."/>
            <person name="Badger J.H."/>
            <person name="Edlund A."/>
            <person name="Novotny M."/>
            <person name="Yee-Greenbaum J."/>
            <person name="Vyahhi N."/>
            <person name="Hall A.P."/>
            <person name="Yang Y."/>
            <person name="Dupont C.L."/>
            <person name="Ziegler M.G."/>
            <person name="Chitsaz H."/>
            <person name="Allen A.E."/>
            <person name="Yooseph S."/>
            <person name="Tesler G."/>
            <person name="Pevzner P.A."/>
            <person name="Friedman R.M."/>
            <person name="Nealson K.H."/>
            <person name="Venter J.C."/>
            <person name="Lasken R.S."/>
        </authorList>
    </citation>
    <scope>NUCLEOTIDE SEQUENCE [LARGE SCALE GENOMIC DNA]</scope>
    <source>
        <strain evidence="16 17">TM6SC1</strain>
    </source>
</reference>
<feature type="domain" description="Nucleoside diphosphate kinase-like" evidence="15">
    <location>
        <begin position="1"/>
        <end position="134"/>
    </location>
</feature>
<comment type="catalytic activity">
    <reaction evidence="11 14">
        <text>a 2'-deoxyribonucleoside 5'-diphosphate + ATP = a 2'-deoxyribonucleoside 5'-triphosphate + ADP</text>
        <dbReference type="Rhea" id="RHEA:44640"/>
        <dbReference type="ChEBI" id="CHEBI:30616"/>
        <dbReference type="ChEBI" id="CHEBI:61560"/>
        <dbReference type="ChEBI" id="CHEBI:73316"/>
        <dbReference type="ChEBI" id="CHEBI:456216"/>
        <dbReference type="EC" id="2.7.4.6"/>
    </reaction>
</comment>
<sequence>MQNTFAMIKPDAVSKKYSGKIIDMVEQNGFDIVRMHKVRLTKEGAHQLYAIHKDRPFFNEMVDFITSGPLIIMVLAKDNAIQAWRDLLGATDPSKAAPGTIRSMFGSSIGNNAAHGSDSPENAAQELKLFFPDLK</sequence>
<feature type="binding site" evidence="11 12">
    <location>
        <position position="85"/>
    </location>
    <ligand>
        <name>ATP</name>
        <dbReference type="ChEBI" id="CHEBI:30616"/>
    </ligand>
</feature>
<keyword evidence="7 11" id="KW-0418">Kinase</keyword>
<dbReference type="PANTHER" id="PTHR46161">
    <property type="entry name" value="NUCLEOSIDE DIPHOSPHATE KINASE"/>
    <property type="match status" value="1"/>
</dbReference>
<keyword evidence="4 11" id="KW-0808">Transferase</keyword>
<dbReference type="GO" id="GO:0006183">
    <property type="term" value="P:GTP biosynthetic process"/>
    <property type="evidence" value="ECO:0007669"/>
    <property type="project" value="UniProtKB-UniRule"/>
</dbReference>
<dbReference type="CDD" id="cd04413">
    <property type="entry name" value="NDPk_I"/>
    <property type="match status" value="1"/>
</dbReference>
<feature type="binding site" evidence="11 12">
    <location>
        <position position="112"/>
    </location>
    <ligand>
        <name>ATP</name>
        <dbReference type="ChEBI" id="CHEBI:30616"/>
    </ligand>
</feature>
<dbReference type="NCBIfam" id="NF001908">
    <property type="entry name" value="PRK00668.1"/>
    <property type="match status" value="1"/>
</dbReference>
<keyword evidence="9 11" id="KW-0460">Magnesium</keyword>
<comment type="cofactor">
    <cofactor evidence="1 11">
        <name>Mg(2+)</name>
        <dbReference type="ChEBI" id="CHEBI:18420"/>
    </cofactor>
</comment>
<feature type="active site" description="Pros-phosphohistidine intermediate" evidence="11 12">
    <location>
        <position position="115"/>
    </location>
</feature>
<evidence type="ECO:0000256" key="13">
    <source>
        <dbReference type="RuleBase" id="RU004011"/>
    </source>
</evidence>
<comment type="caution">
    <text evidence="16">The sequence shown here is derived from an EMBL/GenBank/DDBJ whole genome shotgun (WGS) entry which is preliminary data.</text>
</comment>
<comment type="subcellular location">
    <subcellularLocation>
        <location evidence="11">Cytoplasm</location>
    </subcellularLocation>
</comment>
<comment type="subunit">
    <text evidence="11">Homotetramer.</text>
</comment>
<dbReference type="GO" id="GO:0005524">
    <property type="term" value="F:ATP binding"/>
    <property type="evidence" value="ECO:0007669"/>
    <property type="project" value="UniProtKB-UniRule"/>
</dbReference>
<accession>A0A0D2I0X5</accession>
<evidence type="ECO:0000256" key="14">
    <source>
        <dbReference type="RuleBase" id="RU004013"/>
    </source>
</evidence>
<evidence type="ECO:0000256" key="9">
    <source>
        <dbReference type="ARBA" id="ARBA00022842"/>
    </source>
</evidence>
<organism evidence="16 17">
    <name type="scientific">candidate division TM6 bacterium JCVI TM6SC1</name>
    <dbReference type="NCBI Taxonomy" id="1306947"/>
    <lineage>
        <taxon>Bacteria</taxon>
        <taxon>Candidatus Babelota</taxon>
        <taxon>Vermiphilus</taxon>
    </lineage>
</organism>
<keyword evidence="6 11" id="KW-0547">Nucleotide-binding</keyword>
<dbReference type="GO" id="GO:0005737">
    <property type="term" value="C:cytoplasm"/>
    <property type="evidence" value="ECO:0007669"/>
    <property type="project" value="UniProtKB-SubCell"/>
</dbReference>
<evidence type="ECO:0000256" key="11">
    <source>
        <dbReference type="HAMAP-Rule" id="MF_00451"/>
    </source>
</evidence>